<dbReference type="Proteomes" id="UP000217790">
    <property type="component" value="Unassembled WGS sequence"/>
</dbReference>
<dbReference type="AlphaFoldDB" id="A0A2H3CMN5"/>
<name>A0A2H3CMN5_ARMGA</name>
<gene>
    <name evidence="2" type="ORF">ARMGADRAFT_1037092</name>
</gene>
<evidence type="ECO:0000313" key="2">
    <source>
        <dbReference type="EMBL" id="PBK84349.1"/>
    </source>
</evidence>
<accession>A0A2H3CMN5</accession>
<proteinExistence type="predicted"/>
<feature type="compositionally biased region" description="Basic and acidic residues" evidence="1">
    <location>
        <begin position="149"/>
        <end position="169"/>
    </location>
</feature>
<protein>
    <submittedName>
        <fullName evidence="2">Uncharacterized protein</fullName>
    </submittedName>
</protein>
<evidence type="ECO:0000313" key="3">
    <source>
        <dbReference type="Proteomes" id="UP000217790"/>
    </source>
</evidence>
<dbReference type="InParanoid" id="A0A2H3CMN5"/>
<keyword evidence="3" id="KW-1185">Reference proteome</keyword>
<reference evidence="3" key="1">
    <citation type="journal article" date="2017" name="Nat. Ecol. Evol.">
        <title>Genome expansion and lineage-specific genetic innovations in the forest pathogenic fungi Armillaria.</title>
        <authorList>
            <person name="Sipos G."/>
            <person name="Prasanna A.N."/>
            <person name="Walter M.C."/>
            <person name="O'Connor E."/>
            <person name="Balint B."/>
            <person name="Krizsan K."/>
            <person name="Kiss B."/>
            <person name="Hess J."/>
            <person name="Varga T."/>
            <person name="Slot J."/>
            <person name="Riley R."/>
            <person name="Boka B."/>
            <person name="Rigling D."/>
            <person name="Barry K."/>
            <person name="Lee J."/>
            <person name="Mihaltcheva S."/>
            <person name="LaButti K."/>
            <person name="Lipzen A."/>
            <person name="Waldron R."/>
            <person name="Moloney N.M."/>
            <person name="Sperisen C."/>
            <person name="Kredics L."/>
            <person name="Vagvoelgyi C."/>
            <person name="Patrignani A."/>
            <person name="Fitzpatrick D."/>
            <person name="Nagy I."/>
            <person name="Doyle S."/>
            <person name="Anderson J.B."/>
            <person name="Grigoriev I.V."/>
            <person name="Gueldener U."/>
            <person name="Muensterkoetter M."/>
            <person name="Nagy L.G."/>
        </authorList>
    </citation>
    <scope>NUCLEOTIDE SEQUENCE [LARGE SCALE GENOMIC DNA]</scope>
    <source>
        <strain evidence="3">Ar21-2</strain>
    </source>
</reference>
<organism evidence="2 3">
    <name type="scientific">Armillaria gallica</name>
    <name type="common">Bulbous honey fungus</name>
    <name type="synonym">Armillaria bulbosa</name>
    <dbReference type="NCBI Taxonomy" id="47427"/>
    <lineage>
        <taxon>Eukaryota</taxon>
        <taxon>Fungi</taxon>
        <taxon>Dikarya</taxon>
        <taxon>Basidiomycota</taxon>
        <taxon>Agaricomycotina</taxon>
        <taxon>Agaricomycetes</taxon>
        <taxon>Agaricomycetidae</taxon>
        <taxon>Agaricales</taxon>
        <taxon>Marasmiineae</taxon>
        <taxon>Physalacriaceae</taxon>
        <taxon>Armillaria</taxon>
    </lineage>
</organism>
<feature type="region of interest" description="Disordered" evidence="1">
    <location>
        <begin position="132"/>
        <end position="176"/>
    </location>
</feature>
<dbReference type="STRING" id="47427.A0A2H3CMN5"/>
<sequence>MSRSCLSRFAKKRVHFPSFFPPKDPYLMAKGNIEGGAPKGIDFVCALQFPREMTLGLASTRLIETVLGYIVVQKGTSANMFVALATNGGIKGCGTGIVQEERRVLYVPPAGMKPSVELARWVVSQSRSQKEAMVSRRDGTASGKLSQWQRRELSGKKVKANHTERNERKRLTKKNQTSKLSQNPFILCLCGITKGFPSFLVAYDYSQIPQNDKQRDKLTEGARFVGQIESRSKREIAEQATRVIRRKSGFGACLGNIRHYFDDFRILVPVQKAAKDICDAHKLAIVDMALDLDTFTHGVYPMDFWLNVDLDTAWSFARRTTARCGARGSPPNKLNNLAYRARIVKMHRRKYPKHRLENGWEQSLWES</sequence>
<dbReference type="EMBL" id="KZ293698">
    <property type="protein sequence ID" value="PBK84349.1"/>
    <property type="molecule type" value="Genomic_DNA"/>
</dbReference>
<evidence type="ECO:0000256" key="1">
    <source>
        <dbReference type="SAM" id="MobiDB-lite"/>
    </source>
</evidence>